<dbReference type="Gene3D" id="1.25.40.20">
    <property type="entry name" value="Ankyrin repeat-containing domain"/>
    <property type="match status" value="1"/>
</dbReference>
<keyword evidence="1" id="KW-0040">ANK repeat</keyword>
<dbReference type="InterPro" id="IPR051616">
    <property type="entry name" value="Cul2-RING_E3_ligase_SR"/>
</dbReference>
<dbReference type="InterPro" id="IPR036770">
    <property type="entry name" value="Ankyrin_rpt-contain_sf"/>
</dbReference>
<feature type="repeat" description="ANK" evidence="1">
    <location>
        <begin position="180"/>
        <end position="212"/>
    </location>
</feature>
<proteinExistence type="predicted"/>
<dbReference type="Proteomes" id="UP001152759">
    <property type="component" value="Chromosome 9"/>
</dbReference>
<dbReference type="AlphaFoldDB" id="A0A9P0AL87"/>
<dbReference type="InterPro" id="IPR002110">
    <property type="entry name" value="Ankyrin_rpt"/>
</dbReference>
<evidence type="ECO:0000256" key="1">
    <source>
        <dbReference type="PROSITE-ProRule" id="PRU00023"/>
    </source>
</evidence>
<evidence type="ECO:0000313" key="2">
    <source>
        <dbReference type="EMBL" id="CAH0395219.1"/>
    </source>
</evidence>
<organism evidence="2 3">
    <name type="scientific">Bemisia tabaci</name>
    <name type="common">Sweetpotato whitefly</name>
    <name type="synonym">Aleurodes tabaci</name>
    <dbReference type="NCBI Taxonomy" id="7038"/>
    <lineage>
        <taxon>Eukaryota</taxon>
        <taxon>Metazoa</taxon>
        <taxon>Ecdysozoa</taxon>
        <taxon>Arthropoda</taxon>
        <taxon>Hexapoda</taxon>
        <taxon>Insecta</taxon>
        <taxon>Pterygota</taxon>
        <taxon>Neoptera</taxon>
        <taxon>Paraneoptera</taxon>
        <taxon>Hemiptera</taxon>
        <taxon>Sternorrhyncha</taxon>
        <taxon>Aleyrodoidea</taxon>
        <taxon>Aleyrodidae</taxon>
        <taxon>Aleyrodinae</taxon>
        <taxon>Bemisia</taxon>
    </lineage>
</organism>
<dbReference type="EMBL" id="OU963870">
    <property type="protein sequence ID" value="CAH0395219.1"/>
    <property type="molecule type" value="Genomic_DNA"/>
</dbReference>
<dbReference type="PANTHER" id="PTHR46224">
    <property type="entry name" value="ANKYRIN REPEAT FAMILY PROTEIN"/>
    <property type="match status" value="1"/>
</dbReference>
<name>A0A9P0AL87_BEMTA</name>
<feature type="repeat" description="ANK" evidence="1">
    <location>
        <begin position="147"/>
        <end position="179"/>
    </location>
</feature>
<keyword evidence="3" id="KW-1185">Reference proteome</keyword>
<dbReference type="PANTHER" id="PTHR46224:SF64">
    <property type="entry name" value="IQ MOTIF AND ANKYRIN REPEAT DOMAIN-CONTAINING PROTEIN 1"/>
    <property type="match status" value="1"/>
</dbReference>
<reference evidence="2" key="1">
    <citation type="submission" date="2021-12" db="EMBL/GenBank/DDBJ databases">
        <authorList>
            <person name="King R."/>
        </authorList>
    </citation>
    <scope>NUCLEOTIDE SEQUENCE</scope>
</reference>
<dbReference type="PROSITE" id="PS50088">
    <property type="entry name" value="ANK_REPEAT"/>
    <property type="match status" value="2"/>
</dbReference>
<gene>
    <name evidence="2" type="ORF">BEMITA_LOCUS13429</name>
</gene>
<evidence type="ECO:0000313" key="3">
    <source>
        <dbReference type="Proteomes" id="UP001152759"/>
    </source>
</evidence>
<dbReference type="Pfam" id="PF12796">
    <property type="entry name" value="Ank_2"/>
    <property type="match status" value="1"/>
</dbReference>
<accession>A0A9P0AL87</accession>
<protein>
    <submittedName>
        <fullName evidence="2">Uncharacterized protein</fullName>
    </submittedName>
</protein>
<dbReference type="SUPFAM" id="SSF48403">
    <property type="entry name" value="Ankyrin repeat"/>
    <property type="match status" value="1"/>
</dbReference>
<dbReference type="PROSITE" id="PS50297">
    <property type="entry name" value="ANK_REP_REGION"/>
    <property type="match status" value="2"/>
</dbReference>
<sequence length="511" mass="56902">MSGRQMVQCLLFVVDDQDGDAPPPSSAYALLPKTFAESRRGRGVLKFFQSRQVQILDDETASRLIADISKVHILEILLDGRPSVALLPLYVAAPPRCAGLVKQLLGLTTVRTAYGSARPAVDEHNLDTLRRLLTSRPDIPLTYGKNHTGSLLHLAAELNLVDLAELLLDCGADPERRNDRTLTPLHVAVQANAFSVVQVLADRGADLNARSELSLFAPLHLAAHPAATRILLESGAEVDCASYVNTTPLFQFLFPVRHHEAERREILKLLLLHDAAVVMVDPDGVMVSALHASLDAAWITPAIDDFACVLENRFLDPASLQQVKRLRIYRGHASSQLVRSVFARHIVKVAALHRTTDLEPLIEMSWYEETTVDQFRDDCEAEIACMMSTFVLDTPVSVHDLLTSDERQLVLLLRNDSVARAVETGDLPGRFPIYGRILGYLLERGRIKRRLRDEGCKSFEFLSENFKNLLGELKEKVLDFFVKADFINLRRACRTNARWDSFSRGAPGCSS</sequence>
<dbReference type="SMART" id="SM00248">
    <property type="entry name" value="ANK"/>
    <property type="match status" value="3"/>
</dbReference>